<keyword evidence="2" id="KW-0489">Methyltransferase</keyword>
<reference evidence="2 3" key="1">
    <citation type="submission" date="2024-12" db="EMBL/GenBank/DDBJ databases">
        <authorList>
            <person name="Lee Y."/>
        </authorList>
    </citation>
    <scope>NUCLEOTIDE SEQUENCE [LARGE SCALE GENOMIC DNA]</scope>
    <source>
        <strain evidence="2 3">03SUJ4</strain>
    </source>
</reference>
<comment type="caution">
    <text evidence="2">The sequence shown here is derived from an EMBL/GenBank/DDBJ whole genome shotgun (WGS) entry which is preliminary data.</text>
</comment>
<keyword evidence="3" id="KW-1185">Reference proteome</keyword>
<evidence type="ECO:0000313" key="3">
    <source>
        <dbReference type="Proteomes" id="UP001634747"/>
    </source>
</evidence>
<feature type="domain" description="Methyltransferase type 11" evidence="1">
    <location>
        <begin position="38"/>
        <end position="125"/>
    </location>
</feature>
<dbReference type="RefSeq" id="WP_263412124.1">
    <property type="nucleotide sequence ID" value="NZ_BAABBH010000001.1"/>
</dbReference>
<dbReference type="EMBL" id="JBJYXY010000001">
    <property type="protein sequence ID" value="MFN2976397.1"/>
    <property type="molecule type" value="Genomic_DNA"/>
</dbReference>
<dbReference type="PANTHER" id="PTHR43861:SF1">
    <property type="entry name" value="TRANS-ACONITATE 2-METHYLTRANSFERASE"/>
    <property type="match status" value="1"/>
</dbReference>
<dbReference type="Proteomes" id="UP001634747">
    <property type="component" value="Unassembled WGS sequence"/>
</dbReference>
<gene>
    <name evidence="2" type="ORF">ACK2TP_11545</name>
</gene>
<dbReference type="InterPro" id="IPR013216">
    <property type="entry name" value="Methyltransf_11"/>
</dbReference>
<organism evidence="2 3">
    <name type="scientific">Terriglobus aquaticus</name>
    <dbReference type="NCBI Taxonomy" id="940139"/>
    <lineage>
        <taxon>Bacteria</taxon>
        <taxon>Pseudomonadati</taxon>
        <taxon>Acidobacteriota</taxon>
        <taxon>Terriglobia</taxon>
        <taxon>Terriglobales</taxon>
        <taxon>Acidobacteriaceae</taxon>
        <taxon>Terriglobus</taxon>
    </lineage>
</organism>
<protein>
    <submittedName>
        <fullName evidence="2">Class I SAM-dependent methyltransferase</fullName>
    </submittedName>
</protein>
<evidence type="ECO:0000259" key="1">
    <source>
        <dbReference type="Pfam" id="PF08241"/>
    </source>
</evidence>
<name>A0ABW9KLG2_9BACT</name>
<dbReference type="PANTHER" id="PTHR43861">
    <property type="entry name" value="TRANS-ACONITATE 2-METHYLTRANSFERASE-RELATED"/>
    <property type="match status" value="1"/>
</dbReference>
<accession>A0ABW9KLG2</accession>
<proteinExistence type="predicted"/>
<sequence>MSGQTWDAQRYAENGRFVADLAMEVVGLLAPKSGERILDLGCGDGALTDRMKESGAEMIGCDRSPQMLAAAEARGVRTVQADMTALPFAGEFDAVFSNAALHWTRSQREVLAGVFRALRPDGRFVAEMGGLGNIAAIRTALQAVLRPYGVDAEEHAASFFPSKDEYTALLEGAGFRVDRMALIPRPTRLPGGMEDWLRTFRNGVLQDLPDDARETVVREVVALLRPVLCDSAGVWWADYVRLRFKAVRG</sequence>
<dbReference type="SUPFAM" id="SSF53335">
    <property type="entry name" value="S-adenosyl-L-methionine-dependent methyltransferases"/>
    <property type="match status" value="1"/>
</dbReference>
<dbReference type="Pfam" id="PF08241">
    <property type="entry name" value="Methyltransf_11"/>
    <property type="match status" value="1"/>
</dbReference>
<dbReference type="GO" id="GO:0032259">
    <property type="term" value="P:methylation"/>
    <property type="evidence" value="ECO:0007669"/>
    <property type="project" value="UniProtKB-KW"/>
</dbReference>
<dbReference type="Gene3D" id="3.40.50.150">
    <property type="entry name" value="Vaccinia Virus protein VP39"/>
    <property type="match status" value="1"/>
</dbReference>
<dbReference type="GO" id="GO:0008168">
    <property type="term" value="F:methyltransferase activity"/>
    <property type="evidence" value="ECO:0007669"/>
    <property type="project" value="UniProtKB-KW"/>
</dbReference>
<dbReference type="CDD" id="cd02440">
    <property type="entry name" value="AdoMet_MTases"/>
    <property type="match status" value="1"/>
</dbReference>
<evidence type="ECO:0000313" key="2">
    <source>
        <dbReference type="EMBL" id="MFN2976397.1"/>
    </source>
</evidence>
<keyword evidence="2" id="KW-0808">Transferase</keyword>
<dbReference type="InterPro" id="IPR029063">
    <property type="entry name" value="SAM-dependent_MTases_sf"/>
</dbReference>